<sequence>MKRAIVTGGAGLIGSGVCRALVARGWEVASFDLKAGMTTDTRQILCDIGDEASVAKGYEELGWSELDLLVNNGGVADPVSGPLAELSLEDWRKTVDSHLTGAFLMTRSAIPLMAKGGSIINMASTRAFMSEPETEAYAASKGAMVALTHALAISLGPKTRVNAIAPGWISGDDDLRPVDHDQHPVGRVGRVEDIAQAVLYLADAGFVTGQVLTVDGGMTRKMIYAE</sequence>
<comment type="similarity">
    <text evidence="1">Belongs to the short-chain dehydrogenases/reductases (SDR) family.</text>
</comment>
<keyword evidence="6" id="KW-1185">Reference proteome</keyword>
<dbReference type="PRINTS" id="PR00081">
    <property type="entry name" value="GDHRDH"/>
</dbReference>
<dbReference type="PANTHER" id="PTHR42760:SF133">
    <property type="entry name" value="3-OXOACYL-[ACYL-CARRIER-PROTEIN] REDUCTASE"/>
    <property type="match status" value="1"/>
</dbReference>
<gene>
    <name evidence="5" type="ORF">EGY25_12960</name>
</gene>
<protein>
    <recommendedName>
        <fullName evidence="4">D-xylose 1-dehydrogenase</fullName>
        <ecNumber evidence="3">1.1.1.175</ecNumber>
    </recommendedName>
</protein>
<dbReference type="InterPro" id="IPR002347">
    <property type="entry name" value="SDR_fam"/>
</dbReference>
<evidence type="ECO:0000313" key="6">
    <source>
        <dbReference type="Proteomes" id="UP000298216"/>
    </source>
</evidence>
<dbReference type="Pfam" id="PF13561">
    <property type="entry name" value="adh_short_C2"/>
    <property type="match status" value="1"/>
</dbReference>
<dbReference type="AlphaFoldDB" id="A0A4Y9RUY7"/>
<dbReference type="SUPFAM" id="SSF51735">
    <property type="entry name" value="NAD(P)-binding Rossmann-fold domains"/>
    <property type="match status" value="1"/>
</dbReference>
<comment type="caution">
    <text evidence="5">The sequence shown here is derived from an EMBL/GenBank/DDBJ whole genome shotgun (WGS) entry which is preliminary data.</text>
</comment>
<dbReference type="PRINTS" id="PR00080">
    <property type="entry name" value="SDRFAMILY"/>
</dbReference>
<dbReference type="Gene3D" id="3.40.50.720">
    <property type="entry name" value="NAD(P)-binding Rossmann-like Domain"/>
    <property type="match status" value="1"/>
</dbReference>
<reference evidence="5 6" key="1">
    <citation type="submission" date="2019-03" db="EMBL/GenBank/DDBJ databases">
        <title>Draft genome of Brevundimonas sp. a heavy metal resistant soil bacteria.</title>
        <authorList>
            <person name="Soto J."/>
        </authorList>
    </citation>
    <scope>NUCLEOTIDE SEQUENCE [LARGE SCALE GENOMIC DNA]</scope>
    <source>
        <strain evidence="5 6">B-10</strain>
    </source>
</reference>
<evidence type="ECO:0000256" key="2">
    <source>
        <dbReference type="ARBA" id="ARBA00023002"/>
    </source>
</evidence>
<dbReference type="GO" id="GO:0047838">
    <property type="term" value="F:D-xylose 1-dehydrogenase (NAD+) activity"/>
    <property type="evidence" value="ECO:0007669"/>
    <property type="project" value="UniProtKB-EC"/>
</dbReference>
<accession>A0A4Y9RUY7</accession>
<evidence type="ECO:0000256" key="3">
    <source>
        <dbReference type="ARBA" id="ARBA00066641"/>
    </source>
</evidence>
<dbReference type="EMBL" id="SPVH01000006">
    <property type="protein sequence ID" value="TFW12884.1"/>
    <property type="molecule type" value="Genomic_DNA"/>
</dbReference>
<dbReference type="PANTHER" id="PTHR42760">
    <property type="entry name" value="SHORT-CHAIN DEHYDROGENASES/REDUCTASES FAMILY MEMBER"/>
    <property type="match status" value="1"/>
</dbReference>
<dbReference type="InterPro" id="IPR036291">
    <property type="entry name" value="NAD(P)-bd_dom_sf"/>
</dbReference>
<dbReference type="Proteomes" id="UP000298216">
    <property type="component" value="Unassembled WGS sequence"/>
</dbReference>
<keyword evidence="2" id="KW-0560">Oxidoreductase</keyword>
<dbReference type="RefSeq" id="WP_135195351.1">
    <property type="nucleotide sequence ID" value="NZ_SPVH01000006.1"/>
</dbReference>
<dbReference type="EC" id="1.1.1.175" evidence="3"/>
<dbReference type="FunFam" id="3.40.50.720:FF:000084">
    <property type="entry name" value="Short-chain dehydrogenase reductase"/>
    <property type="match status" value="1"/>
</dbReference>
<evidence type="ECO:0000313" key="5">
    <source>
        <dbReference type="EMBL" id="TFW12884.1"/>
    </source>
</evidence>
<dbReference type="OrthoDB" id="9790146at2"/>
<proteinExistence type="inferred from homology"/>
<dbReference type="InterPro" id="IPR020904">
    <property type="entry name" value="Sc_DH/Rdtase_CS"/>
</dbReference>
<evidence type="ECO:0000256" key="1">
    <source>
        <dbReference type="ARBA" id="ARBA00006484"/>
    </source>
</evidence>
<name>A0A4Y9RUY7_9CAUL</name>
<dbReference type="PROSITE" id="PS00061">
    <property type="entry name" value="ADH_SHORT"/>
    <property type="match status" value="1"/>
</dbReference>
<evidence type="ECO:0000256" key="4">
    <source>
        <dbReference type="ARBA" id="ARBA00069939"/>
    </source>
</evidence>
<organism evidence="5 6">
    <name type="scientific">Brevundimonas intermedia</name>
    <dbReference type="NCBI Taxonomy" id="74315"/>
    <lineage>
        <taxon>Bacteria</taxon>
        <taxon>Pseudomonadati</taxon>
        <taxon>Pseudomonadota</taxon>
        <taxon>Alphaproteobacteria</taxon>
        <taxon>Caulobacterales</taxon>
        <taxon>Caulobacteraceae</taxon>
        <taxon>Brevundimonas</taxon>
    </lineage>
</organism>